<evidence type="ECO:0000313" key="1">
    <source>
        <dbReference type="EMBL" id="GAL25845.1"/>
    </source>
</evidence>
<name>A0ABQ0JAQ2_9VIBR</name>
<reference evidence="2" key="2">
    <citation type="submission" date="2014-09" db="EMBL/GenBank/DDBJ databases">
        <authorList>
            <consortium name="NBRP consortium"/>
            <person name="Sawabe T."/>
            <person name="Meirelles P."/>
            <person name="Nakanishi M."/>
            <person name="Sayaka M."/>
            <person name="Hattori M."/>
            <person name="Ohkuma M."/>
        </authorList>
    </citation>
    <scope>NUCLEOTIDE SEQUENCE [LARGE SCALE GENOMIC DNA]</scope>
    <source>
        <strain evidence="2">JCM 19239</strain>
    </source>
</reference>
<organism evidence="1 2">
    <name type="scientific">Vibrio variabilis</name>
    <dbReference type="NCBI Taxonomy" id="990271"/>
    <lineage>
        <taxon>Bacteria</taxon>
        <taxon>Pseudomonadati</taxon>
        <taxon>Pseudomonadota</taxon>
        <taxon>Gammaproteobacteria</taxon>
        <taxon>Vibrionales</taxon>
        <taxon>Vibrionaceae</taxon>
        <taxon>Vibrio</taxon>
    </lineage>
</organism>
<comment type="caution">
    <text evidence="1">The sequence shown here is derived from an EMBL/GenBank/DDBJ whole genome shotgun (WGS) entry which is preliminary data.</text>
</comment>
<sequence length="47" mass="5453">MALETIDRKSYSALLSHYRECETNSGLPLFENRSDESTYQVQGYEYG</sequence>
<proteinExistence type="predicted"/>
<reference evidence="2" key="1">
    <citation type="submission" date="2014-09" db="EMBL/GenBank/DDBJ databases">
        <title>Vibrio variabilis JCM 19239. (C206) whole genome shotgun sequence.</title>
        <authorList>
            <person name="Sawabe T."/>
            <person name="Meirelles P."/>
            <person name="Nakanishi M."/>
            <person name="Sayaka M."/>
            <person name="Hattori M."/>
            <person name="Ohkuma M."/>
        </authorList>
    </citation>
    <scope>NUCLEOTIDE SEQUENCE [LARGE SCALE GENOMIC DNA]</scope>
    <source>
        <strain evidence="2">JCM 19239</strain>
    </source>
</reference>
<keyword evidence="2" id="KW-1185">Reference proteome</keyword>
<accession>A0ABQ0JAQ2</accession>
<evidence type="ECO:0000313" key="2">
    <source>
        <dbReference type="Proteomes" id="UP000029223"/>
    </source>
</evidence>
<dbReference type="Proteomes" id="UP000029223">
    <property type="component" value="Unassembled WGS sequence"/>
</dbReference>
<protein>
    <submittedName>
        <fullName evidence="1">Uncharacterized protein</fullName>
    </submittedName>
</protein>
<gene>
    <name evidence="1" type="ORF">JCM19239_1198</name>
</gene>
<dbReference type="EMBL" id="BBMS01000013">
    <property type="protein sequence ID" value="GAL25845.1"/>
    <property type="molecule type" value="Genomic_DNA"/>
</dbReference>